<feature type="coiled-coil region" evidence="7">
    <location>
        <begin position="235"/>
        <end position="295"/>
    </location>
</feature>
<dbReference type="Pfam" id="PF00931">
    <property type="entry name" value="NB-ARC"/>
    <property type="match status" value="1"/>
</dbReference>
<dbReference type="GO" id="GO:0005524">
    <property type="term" value="F:ATP binding"/>
    <property type="evidence" value="ECO:0007669"/>
    <property type="project" value="UniProtKB-KW"/>
</dbReference>
<evidence type="ECO:0000313" key="9">
    <source>
        <dbReference type="EMBL" id="TXG59191.1"/>
    </source>
</evidence>
<dbReference type="Gene3D" id="3.80.10.10">
    <property type="entry name" value="Ribonuclease Inhibitor"/>
    <property type="match status" value="8"/>
</dbReference>
<dbReference type="Pfam" id="PF23247">
    <property type="entry name" value="LRR_RPS2"/>
    <property type="match status" value="10"/>
</dbReference>
<dbReference type="Proteomes" id="UP000323000">
    <property type="component" value="Chromosome 7"/>
</dbReference>
<dbReference type="InterPro" id="IPR050905">
    <property type="entry name" value="Plant_NBS-LRR"/>
</dbReference>
<dbReference type="InterPro" id="IPR027417">
    <property type="entry name" value="P-loop_NTPase"/>
</dbReference>
<comment type="similarity">
    <text evidence="1">Belongs to the disease resistance NB-LRR family.</text>
</comment>
<dbReference type="InterPro" id="IPR036388">
    <property type="entry name" value="WH-like_DNA-bd_sf"/>
</dbReference>
<evidence type="ECO:0000259" key="8">
    <source>
        <dbReference type="SMART" id="SM00382"/>
    </source>
</evidence>
<evidence type="ECO:0000256" key="1">
    <source>
        <dbReference type="ARBA" id="ARBA00008894"/>
    </source>
</evidence>
<dbReference type="InterPro" id="IPR057135">
    <property type="entry name" value="At4g27190-like_LRR"/>
</dbReference>
<keyword evidence="4" id="KW-0547">Nucleotide-binding</keyword>
<keyword evidence="2" id="KW-0433">Leucine-rich repeat</keyword>
<feature type="domain" description="AAA+ ATPase" evidence="8">
    <location>
        <begin position="173"/>
        <end position="326"/>
    </location>
</feature>
<evidence type="ECO:0000256" key="6">
    <source>
        <dbReference type="ARBA" id="ARBA00022840"/>
    </source>
</evidence>
<dbReference type="InterPro" id="IPR042197">
    <property type="entry name" value="Apaf_helical"/>
</dbReference>
<keyword evidence="3" id="KW-0677">Repeat</keyword>
<dbReference type="SMART" id="SM00382">
    <property type="entry name" value="AAA"/>
    <property type="match status" value="1"/>
</dbReference>
<sequence>MAEIVISIAAKVAELLVVPIGKHICYPFKCQSNIEGLKKQVKKLTDVRDRVLHSVNEAKRQGDEIENDVEKWLNSVDEFTQGVENTIIGDEDNAKKRCFMGLSPNLITRYSLSKKALKTTKDVVDLLGEGEFKKVSYHPVPKKKTSTYIRGYEDFDSRKEVFNSIMEALKNDDVNLIGVHGMGGVGKTTLVKKVAAQVEKDELFDEVIFVEVTETPDIKNIQGQIADKLDLEFNKESLSGRADQLSDRLKKEKKVLVVLDNIWEKLDLEDVGIPLKEEEEERSSLQADQKGRNDEQRQCKILLTSRKQRACDDMNTQKNFSVGTLSDEEAENLFWKIVGPLEETSDPSEFVPIGVEIVGHCAGLPLAIATIANALKKQDPSNWKDALHQLRSSNPRQIMGMEEKVYPAIKLSYDCLESQEAKSLFRLCSLFHASYNISVNDLLRYGMGLSLFQNVSTVEQGRNRLHTLINNLKASSLLLDGRTKERVKMHDIIHDVAVSIAKENLMFIIPKDTSLKEMLEEEKLRTDATAISLPYGHGDICELPQRLELPKLELLYLQKNYGNLLPISDNFFEEVKELKVLALTNFNLLSLPSSLQLLTNLQTLCLDQSVLGDIATIGALPKLEVLSLLSSNIEHLPVEIKQLTRLKLLDMSNCPRLKTITPGVRSSLTRLEELYIGNSFVNWDIDGQTNAGLSELKQLCRLTTLEIHIHDAHIMPQDLFFGKLERYRIFIGDNVNMWDWHGNYETSKTLKLKWSNRICLGNGIKTLLNRTEDLYLDELKGVKNVLYELDEEGFPRLKHLHIQNDPEIQYIINSVGLGTSTFFPKLESLFLQNLINLEKMCHGQLAADSFIKLRIVKVGKCDRLKHLFSFSMAKNLLKLQEIEVTNCKKLEEIVFKESNEQFQQHNRVSRIELIQLRTLTLQCLPQLTSFDFKEFTPDIGSQEIVAEDEAVGLMSLFSQNVVLPSLENLKLSSINIGCTWLDQLPAISSCCQTLTSLTLEHCSGNLKFLFSYFKVKSLVLLENLEVRNCKSIEEIINTEELRGEGKVIKMVFPKLIKLQLKGLPNLTQFGFVNSIEFPSLTQVSVENCPRLKIFFSVSASADLNCQDDIETINNALFPKLNRLDLIDLQELKSFCNFVGNAIELPSLARLWIKNCPNMQTFISNSTCADMSTSKVVLPALASLNLSAIRPSDFQLEVHGDDTQEEQMNSEENLHSHIQSLFDEKVVLPALAYLNLSSIGIQTIWHSQLETMSSCFQNLTLINMDDCDSLKYVFSYFMVESLIQLKVLKISNCKFMEMVIINQGEKISNTLFPKLYQLDLEHLPELTSFFNFAGNSTELPSLSHLWLDDCPKLQTFVSISPHADMSTSKEEQMDSEENHYAPIQPLFDERVQLPNLEDLTINNMKNVRKVWHHQLTSVFCKLKVFWVDGCHNLLSVFPSNTLGRLQKLEQLEVSNCKSLEVIFEEIVAKEEDVEAAVFPQLTGLKLADLPKLRIIATSRIYVSRLPMLKTLRMWGCKRLQRLTSEFQSFQENHGQGQPPITVDEVAFPNLEDLSLEWNCIAKESMNGKFSGYSCKLKDLELKDAGKEAALCPCFFLYKLPNLEKLLVLEGVLEEMFICKGHGCKEKYMAEATSKLNYLRLMGLNDLLNLGEENSLLCKIFQNLTTLEVSSCNKLKVLVSSTVTFQNLITLEVSKSGGLINLMAISTAKSLVQLARLKIMECKMIEEIIIHGGDREENPIIFSKLEYLELHCLPRLTSFYNGNYSIEFPSLQRIIVRQCPNMKFFSHGALSTPSLHKLQTEEAEEGFWEGSLNTTIQKLFKDMDGFYDIENFTVSDFSQLKEVWHKLLLESCFSNLKSLVVDDKCSSLTYVFTPSVALDLVKLEELEIKNCAILEAIIVIEEEMIGNTLFPNLHTLKLIDLPKLASFCNLAGNAIELSSLATLWIMNCPNMQTFICNFTGVEMSTSKDNLHTDIQPLFDEKVRLPNLKFLHLHKMDKLRKIWNRQLTSDSFHKLDSFGVHNCHNLLTVFPSNMLERFQKLQKLWLINCSSLDEIFELQASSSCGKPQAITATQLSKLVLNDLPKLKHIWDVDSQGLLTCQNLISIEVIGCDSLKSIFPASVGRKLLQLEDLRIEKCFMVEEIFAKEEQVDDAVPGFPQLIDLILADLPRLRSFYPRVPFSNLENLGLDWKWFEKEALHEKLPEYSCKLNFLTFIYFHKEADICVYCFLHKLPNLEGLEVSGGFFKGLFSCEGLGCAEEHVEEPSYKLSRLRLIALFDSLPLWETNSLSSKVFKNLAILQVAHCSNLKSLVSSFVSFQNLTTLEVLQCNELLNLVVVPTAKSLVQLTKLIVSECKMIEKIIKHVRDEVEERIIFKKLRNLELKCLPSLTSFYLGNYPTEFPSLQQVVVRECPNMKIFSQGALSTPRLHRLQTTEKVGEGFWEGNLNTTIEHLFIETPEWNN</sequence>
<gene>
    <name evidence="9" type="ORF">EZV62_017020</name>
</gene>
<dbReference type="Gene3D" id="1.10.10.10">
    <property type="entry name" value="Winged helix-like DNA-binding domain superfamily/Winged helix DNA-binding domain"/>
    <property type="match status" value="1"/>
</dbReference>
<evidence type="ECO:0000256" key="5">
    <source>
        <dbReference type="ARBA" id="ARBA00022821"/>
    </source>
</evidence>
<name>A0A5C7HQ77_9ROSI</name>
<dbReference type="GO" id="GO:0043531">
    <property type="term" value="F:ADP binding"/>
    <property type="evidence" value="ECO:0007669"/>
    <property type="project" value="InterPro"/>
</dbReference>
<accession>A0A5C7HQ77</accession>
<proteinExistence type="inferred from homology"/>
<dbReference type="InterPro" id="IPR032675">
    <property type="entry name" value="LRR_dom_sf"/>
</dbReference>
<keyword evidence="6" id="KW-0067">ATP-binding</keyword>
<dbReference type="PANTHER" id="PTHR33463:SF203">
    <property type="entry name" value="AAA+ ATPASE DOMAIN-CONTAINING PROTEIN"/>
    <property type="match status" value="1"/>
</dbReference>
<dbReference type="Gene3D" id="1.10.8.430">
    <property type="entry name" value="Helical domain of apoptotic protease-activating factors"/>
    <property type="match status" value="1"/>
</dbReference>
<organism evidence="9 10">
    <name type="scientific">Acer yangbiense</name>
    <dbReference type="NCBI Taxonomy" id="1000413"/>
    <lineage>
        <taxon>Eukaryota</taxon>
        <taxon>Viridiplantae</taxon>
        <taxon>Streptophyta</taxon>
        <taxon>Embryophyta</taxon>
        <taxon>Tracheophyta</taxon>
        <taxon>Spermatophyta</taxon>
        <taxon>Magnoliopsida</taxon>
        <taxon>eudicotyledons</taxon>
        <taxon>Gunneridae</taxon>
        <taxon>Pentapetalae</taxon>
        <taxon>rosids</taxon>
        <taxon>malvids</taxon>
        <taxon>Sapindales</taxon>
        <taxon>Sapindaceae</taxon>
        <taxon>Hippocastanoideae</taxon>
        <taxon>Acereae</taxon>
        <taxon>Acer</taxon>
    </lineage>
</organism>
<dbReference type="InterPro" id="IPR002182">
    <property type="entry name" value="NB-ARC"/>
</dbReference>
<dbReference type="GO" id="GO:0006952">
    <property type="term" value="P:defense response"/>
    <property type="evidence" value="ECO:0007669"/>
    <property type="project" value="UniProtKB-KW"/>
</dbReference>
<comment type="caution">
    <text evidence="9">The sequence shown here is derived from an EMBL/GenBank/DDBJ whole genome shotgun (WGS) entry which is preliminary data.</text>
</comment>
<keyword evidence="7" id="KW-0175">Coiled coil</keyword>
<keyword evidence="5" id="KW-0611">Plant defense</keyword>
<evidence type="ECO:0000256" key="2">
    <source>
        <dbReference type="ARBA" id="ARBA00022614"/>
    </source>
</evidence>
<evidence type="ECO:0000256" key="4">
    <source>
        <dbReference type="ARBA" id="ARBA00022741"/>
    </source>
</evidence>
<dbReference type="SUPFAM" id="SSF52540">
    <property type="entry name" value="P-loop containing nucleoside triphosphate hydrolases"/>
    <property type="match status" value="1"/>
</dbReference>
<keyword evidence="10" id="KW-1185">Reference proteome</keyword>
<dbReference type="Gene3D" id="3.40.50.300">
    <property type="entry name" value="P-loop containing nucleotide triphosphate hydrolases"/>
    <property type="match status" value="1"/>
</dbReference>
<dbReference type="PRINTS" id="PR00364">
    <property type="entry name" value="DISEASERSIST"/>
</dbReference>
<reference evidence="10" key="1">
    <citation type="journal article" date="2019" name="Gigascience">
        <title>De novo genome assembly of the endangered Acer yangbiense, a plant species with extremely small populations endemic to Yunnan Province, China.</title>
        <authorList>
            <person name="Yang J."/>
            <person name="Wariss H.M."/>
            <person name="Tao L."/>
            <person name="Zhang R."/>
            <person name="Yun Q."/>
            <person name="Hollingsworth P."/>
            <person name="Dao Z."/>
            <person name="Luo G."/>
            <person name="Guo H."/>
            <person name="Ma Y."/>
            <person name="Sun W."/>
        </authorList>
    </citation>
    <scope>NUCLEOTIDE SEQUENCE [LARGE SCALE GENOMIC DNA]</scope>
    <source>
        <strain evidence="10">cv. Malutang</strain>
    </source>
</reference>
<dbReference type="SUPFAM" id="SSF52058">
    <property type="entry name" value="L domain-like"/>
    <property type="match status" value="3"/>
</dbReference>
<dbReference type="OrthoDB" id="1747797at2759"/>
<dbReference type="SUPFAM" id="SSF52047">
    <property type="entry name" value="RNI-like"/>
    <property type="match status" value="2"/>
</dbReference>
<protein>
    <recommendedName>
        <fullName evidence="8">AAA+ ATPase domain-containing protein</fullName>
    </recommendedName>
</protein>
<dbReference type="EMBL" id="VAHF01000007">
    <property type="protein sequence ID" value="TXG59191.1"/>
    <property type="molecule type" value="Genomic_DNA"/>
</dbReference>
<evidence type="ECO:0000256" key="7">
    <source>
        <dbReference type="SAM" id="Coils"/>
    </source>
</evidence>
<dbReference type="PANTHER" id="PTHR33463">
    <property type="entry name" value="NB-ARC DOMAIN-CONTAINING PROTEIN-RELATED"/>
    <property type="match status" value="1"/>
</dbReference>
<dbReference type="InterPro" id="IPR003593">
    <property type="entry name" value="AAA+_ATPase"/>
</dbReference>
<evidence type="ECO:0000256" key="3">
    <source>
        <dbReference type="ARBA" id="ARBA00022737"/>
    </source>
</evidence>
<evidence type="ECO:0000313" key="10">
    <source>
        <dbReference type="Proteomes" id="UP000323000"/>
    </source>
</evidence>